<evidence type="ECO:0000256" key="5">
    <source>
        <dbReference type="ARBA" id="ARBA00023172"/>
    </source>
</evidence>
<dbReference type="GO" id="GO:0006313">
    <property type="term" value="P:DNA transposition"/>
    <property type="evidence" value="ECO:0007669"/>
    <property type="project" value="UniProtKB-UniRule"/>
</dbReference>
<reference evidence="7 8" key="1">
    <citation type="submission" date="2008-10" db="EMBL/GenBank/DDBJ databases">
        <title>Draft genome sequence of Collinsella stercoris (DSM 13279).</title>
        <authorList>
            <person name="Sudarsanam P."/>
            <person name="Ley R."/>
            <person name="Guruge J."/>
            <person name="Turnbaugh P.J."/>
            <person name="Mahowald M."/>
            <person name="Liep D."/>
            <person name="Gordon J."/>
        </authorList>
    </citation>
    <scope>NUCLEOTIDE SEQUENCE [LARGE SCALE GENOMIC DNA]</scope>
    <source>
        <strain evidence="7 8">DSM 13279</strain>
    </source>
</reference>
<keyword evidence="4 6" id="KW-0238">DNA-binding</keyword>
<gene>
    <name evidence="7" type="ORF">COLSTE_02577</name>
</gene>
<sequence>MARINLTLDQDEILSLLAGDTGGAFAALLQKSLNAVLLAESDEQLGAARYERAEARTDVRNGTRERPLATRVGTIELTVPRHRNAPFRTLVFDNYSRSEAALVTTMAEMVVSGVSTAKVGRVMETICGKSFSKQCVSEACRDLDAIVGEFLARPIEGDHPFLMADATYIKCREGHRVVAKALLVAIGFTPDGRKEVLGFEVADAETTESWTRFLAGLRRRGLSGVRLATTDAHEGLVAALQSVFPEVPWQRCQAHFARNVVDAAPKRLRVGLRGELAEMFNAKTMAEARRRRDEIAADYAGAAPRAVERLDAGFDDAMTVMELPEALRRVVRTSNHLERLNGEVKRRSSVVKVFPNADSIARLIGAVLIEEGERWAAGRRLFYSPAVKELQGVVPRLEVIAREQRQLRLAA</sequence>
<protein>
    <recommendedName>
        <fullName evidence="6">Mutator family transposase</fullName>
    </recommendedName>
</protein>
<dbReference type="AlphaFoldDB" id="B6GEN2"/>
<keyword evidence="8" id="KW-1185">Reference proteome</keyword>
<dbReference type="PANTHER" id="PTHR33217">
    <property type="entry name" value="TRANSPOSASE FOR INSERTION SEQUENCE ELEMENT IS1081"/>
    <property type="match status" value="1"/>
</dbReference>
<evidence type="ECO:0000256" key="3">
    <source>
        <dbReference type="ARBA" id="ARBA00022578"/>
    </source>
</evidence>
<evidence type="ECO:0000313" key="7">
    <source>
        <dbReference type="EMBL" id="EEA89262.1"/>
    </source>
</evidence>
<dbReference type="NCBIfam" id="NF033543">
    <property type="entry name" value="transpos_IS256"/>
    <property type="match status" value="1"/>
</dbReference>
<dbReference type="PANTHER" id="PTHR33217:SF7">
    <property type="entry name" value="TRANSPOSASE FOR INSERTION SEQUENCE ELEMENT IS1081"/>
    <property type="match status" value="1"/>
</dbReference>
<dbReference type="GeneID" id="98003394"/>
<dbReference type="GO" id="GO:0004803">
    <property type="term" value="F:transposase activity"/>
    <property type="evidence" value="ECO:0007669"/>
    <property type="project" value="UniProtKB-UniRule"/>
</dbReference>
<accession>B6GEN2</accession>
<evidence type="ECO:0000256" key="2">
    <source>
        <dbReference type="ARBA" id="ARBA00010961"/>
    </source>
</evidence>
<comment type="similarity">
    <text evidence="2 6">Belongs to the transposase mutator family.</text>
</comment>
<dbReference type="InterPro" id="IPR001207">
    <property type="entry name" value="Transposase_mutator"/>
</dbReference>
<dbReference type="GO" id="GO:0003677">
    <property type="term" value="F:DNA binding"/>
    <property type="evidence" value="ECO:0007669"/>
    <property type="project" value="UniProtKB-UniRule"/>
</dbReference>
<dbReference type="PROSITE" id="PS01007">
    <property type="entry name" value="TRANSPOSASE_MUTATOR"/>
    <property type="match status" value="1"/>
</dbReference>
<name>B6GEN2_9ACTN</name>
<comment type="function">
    <text evidence="1 6">Required for the transposition of the insertion element.</text>
</comment>
<dbReference type="RefSeq" id="WP_006722195.1">
    <property type="nucleotide sequence ID" value="NZ_CP085935.1"/>
</dbReference>
<evidence type="ECO:0000256" key="4">
    <source>
        <dbReference type="ARBA" id="ARBA00023125"/>
    </source>
</evidence>
<keyword evidence="5 6" id="KW-0233">DNA recombination</keyword>
<dbReference type="EMBL" id="ABXJ01000172">
    <property type="protein sequence ID" value="EEA89262.1"/>
    <property type="molecule type" value="Genomic_DNA"/>
</dbReference>
<dbReference type="Proteomes" id="UP000003560">
    <property type="component" value="Unassembled WGS sequence"/>
</dbReference>
<organism evidence="7 8">
    <name type="scientific">Collinsella stercoris DSM 13279</name>
    <dbReference type="NCBI Taxonomy" id="445975"/>
    <lineage>
        <taxon>Bacteria</taxon>
        <taxon>Bacillati</taxon>
        <taxon>Actinomycetota</taxon>
        <taxon>Coriobacteriia</taxon>
        <taxon>Coriobacteriales</taxon>
        <taxon>Coriobacteriaceae</taxon>
        <taxon>Collinsella</taxon>
    </lineage>
</organism>
<evidence type="ECO:0000256" key="1">
    <source>
        <dbReference type="ARBA" id="ARBA00002190"/>
    </source>
</evidence>
<evidence type="ECO:0000313" key="8">
    <source>
        <dbReference type="Proteomes" id="UP000003560"/>
    </source>
</evidence>
<proteinExistence type="inferred from homology"/>
<reference evidence="7 8" key="2">
    <citation type="submission" date="2008-10" db="EMBL/GenBank/DDBJ databases">
        <authorList>
            <person name="Fulton L."/>
            <person name="Clifton S."/>
            <person name="Fulton B."/>
            <person name="Xu J."/>
            <person name="Minx P."/>
            <person name="Pepin K.H."/>
            <person name="Johnson M."/>
            <person name="Thiruvilangam P."/>
            <person name="Bhonagiri V."/>
            <person name="Nash W.E."/>
            <person name="Mardis E.R."/>
            <person name="Wilson R.K."/>
        </authorList>
    </citation>
    <scope>NUCLEOTIDE SEQUENCE [LARGE SCALE GENOMIC DNA]</scope>
    <source>
        <strain evidence="7 8">DSM 13279</strain>
    </source>
</reference>
<dbReference type="STRING" id="445975.COLSTE_02577"/>
<comment type="caution">
    <text evidence="7">The sequence shown here is derived from an EMBL/GenBank/DDBJ whole genome shotgun (WGS) entry which is preliminary data.</text>
</comment>
<keyword evidence="6" id="KW-0814">Transposable element</keyword>
<dbReference type="HOGENOM" id="CLU_036805_8_0_11"/>
<dbReference type="Pfam" id="PF00872">
    <property type="entry name" value="Transposase_mut"/>
    <property type="match status" value="1"/>
</dbReference>
<keyword evidence="3 6" id="KW-0815">Transposition</keyword>
<dbReference type="eggNOG" id="COG3328">
    <property type="taxonomic scope" value="Bacteria"/>
</dbReference>
<evidence type="ECO:0000256" key="6">
    <source>
        <dbReference type="RuleBase" id="RU365089"/>
    </source>
</evidence>